<name>A0A401GMK8_9APHY</name>
<protein>
    <recommendedName>
        <fullName evidence="1">N-acetyltransferase domain-containing protein</fullName>
    </recommendedName>
</protein>
<accession>A0A401GMK8</accession>
<dbReference type="GeneID" id="38780363"/>
<dbReference type="RefSeq" id="XP_027614359.1">
    <property type="nucleotide sequence ID" value="XM_027758558.1"/>
</dbReference>
<dbReference type="PANTHER" id="PTHR42791">
    <property type="entry name" value="GNAT FAMILY ACETYLTRANSFERASE"/>
    <property type="match status" value="1"/>
</dbReference>
<comment type="caution">
    <text evidence="2">The sequence shown here is derived from an EMBL/GenBank/DDBJ whole genome shotgun (WGS) entry which is preliminary data.</text>
</comment>
<dbReference type="Pfam" id="PF00583">
    <property type="entry name" value="Acetyltransf_1"/>
    <property type="match status" value="1"/>
</dbReference>
<evidence type="ECO:0000313" key="2">
    <source>
        <dbReference type="EMBL" id="GBE83446.1"/>
    </source>
</evidence>
<gene>
    <name evidence="2" type="ORF">SCP_0504950</name>
</gene>
<dbReference type="CDD" id="cd04301">
    <property type="entry name" value="NAT_SF"/>
    <property type="match status" value="1"/>
</dbReference>
<dbReference type="EMBL" id="BFAD01000005">
    <property type="protein sequence ID" value="GBE83446.1"/>
    <property type="molecule type" value="Genomic_DNA"/>
</dbReference>
<keyword evidence="3" id="KW-1185">Reference proteome</keyword>
<dbReference type="SUPFAM" id="SSF55729">
    <property type="entry name" value="Acyl-CoA N-acyltransferases (Nat)"/>
    <property type="match status" value="1"/>
</dbReference>
<dbReference type="Proteomes" id="UP000287166">
    <property type="component" value="Unassembled WGS sequence"/>
</dbReference>
<feature type="domain" description="N-acetyltransferase" evidence="1">
    <location>
        <begin position="81"/>
        <end position="232"/>
    </location>
</feature>
<dbReference type="STRING" id="139825.A0A401GMK8"/>
<dbReference type="InterPro" id="IPR016181">
    <property type="entry name" value="Acyl_CoA_acyltransferase"/>
</dbReference>
<evidence type="ECO:0000259" key="1">
    <source>
        <dbReference type="PROSITE" id="PS51186"/>
    </source>
</evidence>
<evidence type="ECO:0000313" key="3">
    <source>
        <dbReference type="Proteomes" id="UP000287166"/>
    </source>
</evidence>
<dbReference type="OrthoDB" id="2744543at2759"/>
<dbReference type="Gene3D" id="3.40.630.30">
    <property type="match status" value="1"/>
</dbReference>
<reference evidence="2 3" key="1">
    <citation type="journal article" date="2018" name="Sci. Rep.">
        <title>Genome sequence of the cauliflower mushroom Sparassis crispa (Hanabiratake) and its association with beneficial usage.</title>
        <authorList>
            <person name="Kiyama R."/>
            <person name="Furutani Y."/>
            <person name="Kawaguchi K."/>
            <person name="Nakanishi T."/>
        </authorList>
    </citation>
    <scope>NUCLEOTIDE SEQUENCE [LARGE SCALE GENOMIC DNA]</scope>
</reference>
<dbReference type="PROSITE" id="PS51186">
    <property type="entry name" value="GNAT"/>
    <property type="match status" value="1"/>
</dbReference>
<proteinExistence type="predicted"/>
<organism evidence="2 3">
    <name type="scientific">Sparassis crispa</name>
    <dbReference type="NCBI Taxonomy" id="139825"/>
    <lineage>
        <taxon>Eukaryota</taxon>
        <taxon>Fungi</taxon>
        <taxon>Dikarya</taxon>
        <taxon>Basidiomycota</taxon>
        <taxon>Agaricomycotina</taxon>
        <taxon>Agaricomycetes</taxon>
        <taxon>Polyporales</taxon>
        <taxon>Sparassidaceae</taxon>
        <taxon>Sparassis</taxon>
    </lineage>
</organism>
<dbReference type="InterPro" id="IPR052523">
    <property type="entry name" value="Trichothecene_AcTrans"/>
</dbReference>
<dbReference type="AlphaFoldDB" id="A0A401GMK8"/>
<dbReference type="PANTHER" id="PTHR42791:SF1">
    <property type="entry name" value="N-ACETYLTRANSFERASE DOMAIN-CONTAINING PROTEIN"/>
    <property type="match status" value="1"/>
</dbReference>
<dbReference type="InParanoid" id="A0A401GMK8"/>
<sequence>MEKDMEAAFSSCELRSDEIKVEPLRYAELNRAVDNALDANRPDPLARYLMYDTPDVHRSLLLDERYKVIFVLGLSDAVGRRVIYTVNHGDAIITLEPAPKAAPPRKPLGRVAVAVRRLIVRYLRLFNSKEQKKRFKECDEQLAATLKATIGDQIDDMMSLEGFATAPDKQGRGYGTALAKHVSAIADAQRRSIWLTSSNVANTGFYESLDFKTVGEFALGSNNTTWKKPPVVIRIMVRTPQTVEDVGVKSE</sequence>
<dbReference type="GO" id="GO:0016747">
    <property type="term" value="F:acyltransferase activity, transferring groups other than amino-acyl groups"/>
    <property type="evidence" value="ECO:0007669"/>
    <property type="project" value="InterPro"/>
</dbReference>
<dbReference type="InterPro" id="IPR000182">
    <property type="entry name" value="GNAT_dom"/>
</dbReference>